<gene>
    <name evidence="1" type="ORF">SAMN04488238_10542</name>
</gene>
<evidence type="ECO:0008006" key="3">
    <source>
        <dbReference type="Google" id="ProtNLM"/>
    </source>
</evidence>
<dbReference type="STRING" id="564137.SAMN04488238_10542"/>
<proteinExistence type="predicted"/>
<evidence type="ECO:0000313" key="1">
    <source>
        <dbReference type="EMBL" id="SDX05716.1"/>
    </source>
</evidence>
<sequence length="440" mass="46154">MTSPTFPALHFPLLDSVVLPQVARVNLKHKAGTPVADVPGAVRDAIKLSARLAALRPGSSVAIALGSRGISQIVTVARAAIDTVRDMGHLPFVVPAMGSHGGGTADGQVGVLAKLGLTEEALGVEIRSSMEVVDYGETDVGARCKFDKHAAHADAVIVVNRVKSHTTFDRPIESGLVKMTAVGLGKADGARSVHRTGPVALSDTLPALARIALARSPIALGIALVEDSDKALVAIEGVAPEDFFASDERLLKLAKTFIARLPFSHIDALAVEQIGKDISGAGMDHAVTGRADLRSIPNPPPFVARIAVLGLSKATGGNGLGVGLADFTTVSVASSIDLRQIYMNSLTSTLVEKSRFPIVLANDLDVMRALVSTSWSADNASTGLCIVASTLHLNQVLLSGPLLEQIRQSEIYVSEGPLQDLRFDADGKLLTRAYERDEIS</sequence>
<accession>A0A1H2YKM6</accession>
<organism evidence="1 2">
    <name type="scientific">Roseicitreum antarcticum</name>
    <dbReference type="NCBI Taxonomy" id="564137"/>
    <lineage>
        <taxon>Bacteria</taxon>
        <taxon>Pseudomonadati</taxon>
        <taxon>Pseudomonadota</taxon>
        <taxon>Alphaproteobacteria</taxon>
        <taxon>Rhodobacterales</taxon>
        <taxon>Paracoccaceae</taxon>
        <taxon>Roseicitreum</taxon>
    </lineage>
</organism>
<dbReference type="EMBL" id="FNOM01000005">
    <property type="protein sequence ID" value="SDX05716.1"/>
    <property type="molecule type" value="Genomic_DNA"/>
</dbReference>
<dbReference type="OrthoDB" id="9788398at2"/>
<reference evidence="1 2" key="1">
    <citation type="submission" date="2016-10" db="EMBL/GenBank/DDBJ databases">
        <authorList>
            <person name="de Groot N.N."/>
        </authorList>
    </citation>
    <scope>NUCLEOTIDE SEQUENCE [LARGE SCALE GENOMIC DNA]</scope>
    <source>
        <strain evidence="1 2">CGMCC 1.8894</strain>
    </source>
</reference>
<dbReference type="Proteomes" id="UP000198539">
    <property type="component" value="Unassembled WGS sequence"/>
</dbReference>
<dbReference type="RefSeq" id="WP_092888377.1">
    <property type="nucleotide sequence ID" value="NZ_CP061502.1"/>
</dbReference>
<keyword evidence="2" id="KW-1185">Reference proteome</keyword>
<name>A0A1H2YKM6_9RHOB</name>
<evidence type="ECO:0000313" key="2">
    <source>
        <dbReference type="Proteomes" id="UP000198539"/>
    </source>
</evidence>
<protein>
    <recommendedName>
        <fullName evidence="3">LarA-like N-terminal domain-containing protein</fullName>
    </recommendedName>
</protein>
<dbReference type="AlphaFoldDB" id="A0A1H2YKM6"/>
<dbReference type="Gene3D" id="3.40.50.11440">
    <property type="match status" value="1"/>
</dbReference>